<name>S5ZIA1_THELN</name>
<evidence type="ECO:0008006" key="3">
    <source>
        <dbReference type="Google" id="ProtNLM"/>
    </source>
</evidence>
<gene>
    <name evidence="1" type="ORF">OCC_13760</name>
</gene>
<dbReference type="PaxDb" id="523849-OCC_13760"/>
<evidence type="ECO:0000313" key="2">
    <source>
        <dbReference type="Proteomes" id="UP000015502"/>
    </source>
</evidence>
<organism evidence="1 2">
    <name type="scientific">Thermococcus litoralis (strain ATCC 51850 / DSM 5473 / JCM 8560 / NS-C)</name>
    <dbReference type="NCBI Taxonomy" id="523849"/>
    <lineage>
        <taxon>Archaea</taxon>
        <taxon>Methanobacteriati</taxon>
        <taxon>Methanobacteriota</taxon>
        <taxon>Thermococci</taxon>
        <taxon>Thermococcales</taxon>
        <taxon>Thermococcaceae</taxon>
        <taxon>Thermococcus</taxon>
    </lineage>
</organism>
<dbReference type="STRING" id="523849.OCC_13760"/>
<dbReference type="HOGENOM" id="CLU_034059_0_0_2"/>
<reference evidence="1 2" key="1">
    <citation type="journal article" date="2012" name="J. Bacteriol.">
        <title>Genome sequence of the model hyperthermophilic archaeon Thermococcus litoralis NS-C.</title>
        <authorList>
            <person name="Gardner A.F."/>
            <person name="Kumar S."/>
            <person name="Perler F.B."/>
        </authorList>
    </citation>
    <scope>NUCLEOTIDE SEQUENCE [LARGE SCALE GENOMIC DNA]</scope>
    <source>
        <strain evidence="2">ATCC 51850 / DSM 5473 / JCM 8560 / NS-C</strain>
    </source>
</reference>
<dbReference type="EMBL" id="CP006670">
    <property type="protein sequence ID" value="AGT34241.1"/>
    <property type="molecule type" value="Genomic_DNA"/>
</dbReference>
<evidence type="ECO:0000313" key="1">
    <source>
        <dbReference type="EMBL" id="AGT34241.1"/>
    </source>
</evidence>
<sequence length="377" mass="44567">MIILIVVGTFPEGYSQTENKASIIVEINPNLELFAAVYILAFNGSDSFIIAPEDYVNDVLTYFAPYKEHEAVEYIRKILDKSYPYYHRDSVIMDLSTRLVALDYLPNETNLGDLKPLAEFAKESNFMEFYKAHEKEYYSYVLNITQYLKILPKMHEKFFGYTYHEYRVELSYSLRIHPHSKFQEEKIYSIGYVYSRGYNKDVIFRELITIFHEFTHPFVNAFLGKTYGLFEDKNYYLHELKNRLPTLTAHDPEHFGSFERYLNELLTESIAEYIALKSGIPQDLVTFRTLQMATVLYPIQDFLGEYEIFEKIRKENETLFEHAPTMAEHMGKWATPENISKYFKMKTPITVVEAEERIYYVGRVIIVYGTRIRIRVE</sequence>
<proteinExistence type="predicted"/>
<dbReference type="KEGG" id="tlt:OCC_13760"/>
<protein>
    <recommendedName>
        <fullName evidence="3">DUF4932 domain-containing protein</fullName>
    </recommendedName>
</protein>
<keyword evidence="2" id="KW-1185">Reference proteome</keyword>
<dbReference type="AlphaFoldDB" id="S5ZIA1"/>
<accession>S5ZIA1</accession>
<dbReference type="Proteomes" id="UP000015502">
    <property type="component" value="Chromosome"/>
</dbReference>